<reference evidence="1" key="1">
    <citation type="submission" date="2018-11" db="EMBL/GenBank/DDBJ databases">
        <authorList>
            <person name="Grassa J C."/>
        </authorList>
    </citation>
    <scope>NUCLEOTIDE SEQUENCE [LARGE SCALE GENOMIC DNA]</scope>
</reference>
<dbReference type="AlphaFoldDB" id="A0A803PUA6"/>
<dbReference type="PANTHER" id="PTHR47481:SF30">
    <property type="entry name" value="CCHC-TYPE DOMAIN-CONTAINING PROTEIN"/>
    <property type="match status" value="1"/>
</dbReference>
<dbReference type="Gramene" id="evm.model.06.14">
    <property type="protein sequence ID" value="cds.evm.model.06.14"/>
    <property type="gene ID" value="evm.TU.06.14"/>
</dbReference>
<evidence type="ECO:0000313" key="1">
    <source>
        <dbReference type="EnsemblPlants" id="cds.evm.model.06.14"/>
    </source>
</evidence>
<organism evidence="1 2">
    <name type="scientific">Cannabis sativa</name>
    <name type="common">Hemp</name>
    <name type="synonym">Marijuana</name>
    <dbReference type="NCBI Taxonomy" id="3483"/>
    <lineage>
        <taxon>Eukaryota</taxon>
        <taxon>Viridiplantae</taxon>
        <taxon>Streptophyta</taxon>
        <taxon>Embryophyta</taxon>
        <taxon>Tracheophyta</taxon>
        <taxon>Spermatophyta</taxon>
        <taxon>Magnoliopsida</taxon>
        <taxon>eudicotyledons</taxon>
        <taxon>Gunneridae</taxon>
        <taxon>Pentapetalae</taxon>
        <taxon>rosids</taxon>
        <taxon>fabids</taxon>
        <taxon>Rosales</taxon>
        <taxon>Cannabaceae</taxon>
        <taxon>Cannabis</taxon>
    </lineage>
</organism>
<dbReference type="PANTHER" id="PTHR47481">
    <property type="match status" value="1"/>
</dbReference>
<evidence type="ECO:0008006" key="3">
    <source>
        <dbReference type="Google" id="ProtNLM"/>
    </source>
</evidence>
<proteinExistence type="predicted"/>
<accession>A0A803PUA6</accession>
<dbReference type="EnsemblPlants" id="evm.model.06.14">
    <property type="protein sequence ID" value="cds.evm.model.06.14"/>
    <property type="gene ID" value="evm.TU.06.14"/>
</dbReference>
<dbReference type="OMA" id="GCETSAQ"/>
<evidence type="ECO:0000313" key="2">
    <source>
        <dbReference type="Proteomes" id="UP000596661"/>
    </source>
</evidence>
<dbReference type="EMBL" id="UZAU01000553">
    <property type="status" value="NOT_ANNOTATED_CDS"/>
    <property type="molecule type" value="Genomic_DNA"/>
</dbReference>
<name>A0A803PUA6_CANSA</name>
<sequence>MALAANNSVVFSHKLSIKLDNENFLLWRPQIVSANKGHQLLNFISPNFTPPQKFLSDRDEEAGLINPQFVQWEIQDQLLSSMSEGILTRVVGCETSAQVWNTLEIYYVTQTSAKIDKFVT</sequence>
<keyword evidence="2" id="KW-1185">Reference proteome</keyword>
<reference evidence="1" key="2">
    <citation type="submission" date="2021-03" db="UniProtKB">
        <authorList>
            <consortium name="EnsemblPlants"/>
        </authorList>
    </citation>
    <scope>IDENTIFICATION</scope>
</reference>
<protein>
    <recommendedName>
        <fullName evidence="3">Retrotransposon Copia-like N-terminal domain-containing protein</fullName>
    </recommendedName>
</protein>
<dbReference type="Proteomes" id="UP000596661">
    <property type="component" value="Chromosome 6"/>
</dbReference>